<dbReference type="GO" id="GO:0030279">
    <property type="term" value="P:negative regulation of ossification"/>
    <property type="evidence" value="ECO:0007669"/>
    <property type="project" value="Ensembl"/>
</dbReference>
<reference evidence="7" key="1">
    <citation type="submission" date="2025-08" db="UniProtKB">
        <authorList>
            <consortium name="Ensembl"/>
        </authorList>
    </citation>
    <scope>IDENTIFICATION</scope>
</reference>
<dbReference type="Pfam" id="PF05705">
    <property type="entry name" value="DUF829"/>
    <property type="match status" value="1"/>
</dbReference>
<evidence type="ECO:0000256" key="5">
    <source>
        <dbReference type="ARBA" id="ARBA00023242"/>
    </source>
</evidence>
<keyword evidence="2" id="KW-0812">Transmembrane</keyword>
<evidence type="ECO:0000256" key="3">
    <source>
        <dbReference type="ARBA" id="ARBA00022989"/>
    </source>
</evidence>
<dbReference type="AlphaFoldDB" id="A0A8B9CK54"/>
<dbReference type="GO" id="GO:0030514">
    <property type="term" value="P:negative regulation of BMP signaling pathway"/>
    <property type="evidence" value="ECO:0007669"/>
    <property type="project" value="Ensembl"/>
</dbReference>
<sequence length="238" mass="26696">PRAGQRRGDVELPLDPCTARTHGGAEAGRQPVVILLGWAGCQDRYLAKYSAIYSQRGCTVIRYTAPWRMVFFSESFGIRSLRTPARRLLELLFDHSIDNRPVLFHVFSNGGVMLYRYILEALHTQQPFKNLRVLGTIFDSAPGRRNLRGSLRVFCMVSCLLLSPLLVEGISVGGKTDELVTEHLITEMKQSQRVTVSEAEDPTESVSCHFLEREKTNTTHLCLAGRPPSGQHNSKIWG</sequence>
<name>A0A8B9CK54_9AVES</name>
<dbReference type="Ensembl" id="ENSABRT00000029574.1">
    <property type="protein sequence ID" value="ENSABRP00000021023.1"/>
    <property type="gene ID" value="ENSABRG00000017880.1"/>
</dbReference>
<keyword evidence="8" id="KW-1185">Reference proteome</keyword>
<evidence type="ECO:0000256" key="6">
    <source>
        <dbReference type="ARBA" id="ARBA00034303"/>
    </source>
</evidence>
<dbReference type="GeneTree" id="ENSGT00390000000715"/>
<organism evidence="7 8">
    <name type="scientific">Anser brachyrhynchus</name>
    <name type="common">Pink-footed goose</name>
    <dbReference type="NCBI Taxonomy" id="132585"/>
    <lineage>
        <taxon>Eukaryota</taxon>
        <taxon>Metazoa</taxon>
        <taxon>Chordata</taxon>
        <taxon>Craniata</taxon>
        <taxon>Vertebrata</taxon>
        <taxon>Euteleostomi</taxon>
        <taxon>Archelosauria</taxon>
        <taxon>Archosauria</taxon>
        <taxon>Dinosauria</taxon>
        <taxon>Saurischia</taxon>
        <taxon>Theropoda</taxon>
        <taxon>Coelurosauria</taxon>
        <taxon>Aves</taxon>
        <taxon>Neognathae</taxon>
        <taxon>Galloanserae</taxon>
        <taxon>Anseriformes</taxon>
        <taxon>Anatidae</taxon>
        <taxon>Anserinae</taxon>
        <taxon>Anser</taxon>
    </lineage>
</organism>
<dbReference type="PANTHER" id="PTHR12265:SF30">
    <property type="entry name" value="TRANSMEMBRANE PROTEIN 53"/>
    <property type="match status" value="1"/>
</dbReference>
<gene>
    <name evidence="7" type="primary">TMEM53</name>
</gene>
<dbReference type="GO" id="GO:0005640">
    <property type="term" value="C:nuclear outer membrane"/>
    <property type="evidence" value="ECO:0007669"/>
    <property type="project" value="UniProtKB-SubCell"/>
</dbReference>
<keyword evidence="4" id="KW-0472">Membrane</keyword>
<evidence type="ECO:0000256" key="2">
    <source>
        <dbReference type="ARBA" id="ARBA00022692"/>
    </source>
</evidence>
<keyword evidence="3" id="KW-1133">Transmembrane helix</keyword>
<accession>A0A8B9CK54</accession>
<proteinExistence type="inferred from homology"/>
<keyword evidence="5" id="KW-0539">Nucleus</keyword>
<comment type="similarity">
    <text evidence="1">Belongs to the TMEM53 family.</text>
</comment>
<dbReference type="SUPFAM" id="SSF53474">
    <property type="entry name" value="alpha/beta-Hydrolases"/>
    <property type="match status" value="1"/>
</dbReference>
<reference evidence="7" key="2">
    <citation type="submission" date="2025-09" db="UniProtKB">
        <authorList>
            <consortium name="Ensembl"/>
        </authorList>
    </citation>
    <scope>IDENTIFICATION</scope>
</reference>
<evidence type="ECO:0000313" key="7">
    <source>
        <dbReference type="Ensembl" id="ENSABRP00000021023.1"/>
    </source>
</evidence>
<protein>
    <submittedName>
        <fullName evidence="7">Transmembrane protein 53</fullName>
    </submittedName>
</protein>
<dbReference type="GO" id="GO:0045668">
    <property type="term" value="P:negative regulation of osteoblast differentiation"/>
    <property type="evidence" value="ECO:0007669"/>
    <property type="project" value="Ensembl"/>
</dbReference>
<comment type="subcellular location">
    <subcellularLocation>
        <location evidence="6">Nucleus outer membrane</location>
        <topology evidence="6">Single-pass membrane protein</topology>
    </subcellularLocation>
</comment>
<dbReference type="InterPro" id="IPR008547">
    <property type="entry name" value="DUF829_TMEM53"/>
</dbReference>
<dbReference type="InterPro" id="IPR029058">
    <property type="entry name" value="AB_hydrolase_fold"/>
</dbReference>
<evidence type="ECO:0000256" key="1">
    <source>
        <dbReference type="ARBA" id="ARBA00007387"/>
    </source>
</evidence>
<dbReference type="PANTHER" id="PTHR12265">
    <property type="entry name" value="TRANSMEMBRANE PROTEIN 53"/>
    <property type="match status" value="1"/>
</dbReference>
<evidence type="ECO:0000256" key="4">
    <source>
        <dbReference type="ARBA" id="ARBA00023136"/>
    </source>
</evidence>
<evidence type="ECO:0000313" key="8">
    <source>
        <dbReference type="Proteomes" id="UP000694426"/>
    </source>
</evidence>
<dbReference type="Proteomes" id="UP000694426">
    <property type="component" value="Unplaced"/>
</dbReference>
<dbReference type="GO" id="GO:0046822">
    <property type="term" value="P:regulation of nucleocytoplasmic transport"/>
    <property type="evidence" value="ECO:0007669"/>
    <property type="project" value="Ensembl"/>
</dbReference>